<dbReference type="NCBIfam" id="TIGR00254">
    <property type="entry name" value="GGDEF"/>
    <property type="match status" value="1"/>
</dbReference>
<evidence type="ECO:0000256" key="1">
    <source>
        <dbReference type="ARBA" id="ARBA00051114"/>
    </source>
</evidence>
<dbReference type="EMBL" id="VJVV01000004">
    <property type="protein sequence ID" value="TRO82409.1"/>
    <property type="molecule type" value="Genomic_DNA"/>
</dbReference>
<evidence type="ECO:0000313" key="8">
    <source>
        <dbReference type="Proteomes" id="UP000317155"/>
    </source>
</evidence>
<dbReference type="SMART" id="SM00267">
    <property type="entry name" value="GGDEF"/>
    <property type="match status" value="1"/>
</dbReference>
<dbReference type="SMART" id="SM00091">
    <property type="entry name" value="PAS"/>
    <property type="match status" value="1"/>
</dbReference>
<comment type="catalytic activity">
    <reaction evidence="1">
        <text>3',3'-c-di-GMP + H2O = 5'-phosphoguanylyl(3'-&gt;5')guanosine + H(+)</text>
        <dbReference type="Rhea" id="RHEA:24902"/>
        <dbReference type="ChEBI" id="CHEBI:15377"/>
        <dbReference type="ChEBI" id="CHEBI:15378"/>
        <dbReference type="ChEBI" id="CHEBI:58754"/>
        <dbReference type="ChEBI" id="CHEBI:58805"/>
        <dbReference type="EC" id="3.1.4.52"/>
    </reaction>
    <physiologicalReaction direction="left-to-right" evidence="1">
        <dbReference type="Rhea" id="RHEA:24903"/>
    </physiologicalReaction>
</comment>
<dbReference type="InterPro" id="IPR043128">
    <property type="entry name" value="Rev_trsase/Diguanyl_cyclase"/>
</dbReference>
<dbReference type="RefSeq" id="WP_092057460.1">
    <property type="nucleotide sequence ID" value="NZ_FOJJ01000034.1"/>
</dbReference>
<evidence type="ECO:0000259" key="6">
    <source>
        <dbReference type="PROSITE" id="PS50887"/>
    </source>
</evidence>
<dbReference type="PROSITE" id="PS50883">
    <property type="entry name" value="EAL"/>
    <property type="match status" value="1"/>
</dbReference>
<dbReference type="PANTHER" id="PTHR44757:SF2">
    <property type="entry name" value="BIOFILM ARCHITECTURE MAINTENANCE PROTEIN MBAA"/>
    <property type="match status" value="1"/>
</dbReference>
<dbReference type="FunFam" id="3.20.20.450:FF:000001">
    <property type="entry name" value="Cyclic di-GMP phosphodiesterase yahA"/>
    <property type="match status" value="1"/>
</dbReference>
<keyword evidence="8" id="KW-1185">Reference proteome</keyword>
<dbReference type="InterPro" id="IPR029150">
    <property type="entry name" value="dCache_3"/>
</dbReference>
<protein>
    <submittedName>
        <fullName evidence="7">EAL domain-containing protein</fullName>
    </submittedName>
</protein>
<accession>A0A550JGR5</accession>
<dbReference type="Proteomes" id="UP000317155">
    <property type="component" value="Unassembled WGS sequence"/>
</dbReference>
<keyword evidence="2" id="KW-1133">Transmembrane helix</keyword>
<gene>
    <name evidence="7" type="ORF">FL622_07480</name>
</gene>
<dbReference type="PROSITE" id="PS50887">
    <property type="entry name" value="GGDEF"/>
    <property type="match status" value="1"/>
</dbReference>
<dbReference type="GO" id="GO:0071111">
    <property type="term" value="F:cyclic-guanylate-specific phosphodiesterase activity"/>
    <property type="evidence" value="ECO:0007669"/>
    <property type="project" value="UniProtKB-EC"/>
</dbReference>
<dbReference type="FunFam" id="3.30.70.270:FF:000001">
    <property type="entry name" value="Diguanylate cyclase domain protein"/>
    <property type="match status" value="1"/>
</dbReference>
<dbReference type="InterPro" id="IPR035919">
    <property type="entry name" value="EAL_sf"/>
</dbReference>
<dbReference type="Gene3D" id="3.30.70.270">
    <property type="match status" value="1"/>
</dbReference>
<dbReference type="SUPFAM" id="SSF55785">
    <property type="entry name" value="PYP-like sensor domain (PAS domain)"/>
    <property type="match status" value="1"/>
</dbReference>
<feature type="domain" description="GGDEF" evidence="6">
    <location>
        <begin position="509"/>
        <end position="642"/>
    </location>
</feature>
<dbReference type="PANTHER" id="PTHR44757">
    <property type="entry name" value="DIGUANYLATE CYCLASE DGCP"/>
    <property type="match status" value="1"/>
</dbReference>
<evidence type="ECO:0000313" key="7">
    <source>
        <dbReference type="EMBL" id="TRO82409.1"/>
    </source>
</evidence>
<name>A0A550JGR5_9BACT</name>
<keyword evidence="2" id="KW-0812">Transmembrane</keyword>
<dbReference type="Gene3D" id="3.30.450.20">
    <property type="entry name" value="PAS domain"/>
    <property type="match status" value="1"/>
</dbReference>
<feature type="domain" description="PAS" evidence="3">
    <location>
        <begin position="348"/>
        <end position="393"/>
    </location>
</feature>
<dbReference type="Pfam" id="PF00990">
    <property type="entry name" value="GGDEF"/>
    <property type="match status" value="1"/>
</dbReference>
<dbReference type="SUPFAM" id="SSF141868">
    <property type="entry name" value="EAL domain-like"/>
    <property type="match status" value="1"/>
</dbReference>
<keyword evidence="2" id="KW-0472">Membrane</keyword>
<dbReference type="InterPro" id="IPR000160">
    <property type="entry name" value="GGDEF_dom"/>
</dbReference>
<sequence>MRLFVGALLFLLAWGLSALFLHDNRQDKERQHLAENNVVAATTYQASVATYQLATDLLFAEIMEHDNVLDTFAAGVKAVGPERDRQRGKLYRLLAPTYAQLRQRGIRQLHFHTADGHSFLRFHAPHLCDDPLFDARPTIRLANTELRPVTGFEAGKNVSGFRYVHPVFRGEEHLGTVETSVTFRSIRAAMTGIDPTREYTLVLRREQVEAVLFDEQRPLYETAPLNDDFLIEDPHLRLPDSAPPPSDSVRRLDRLLREQPRVQAGMKKGEAFTVPLFTEAEDWAVSFVPVQDILGRQAAYIVAYARNPFSATLRRDFYLSLGLTTLFLGAFAWFTWGLLRSRGRLRREKRQLQTITDTIGDGLYVMNGQGVIERVNPTFGKLLGYRPDEVVGRIGHGLFHVREDGAPFANPAECPICSAMGRGEGYVGEELFRRKDGTLMNVEVSCQPIRSGDEGTGVVAAFRDISKRKESDERIRYLAEYDTLTNLPNRTLFLDRLRQAIVAAQREGEIFAVLFLDIDLFKSINDSLGHPVGDRLLQEMARRLVECMRASDTVSRQGGDEFIIILRQIREAADPAQIARKILAAISESFFIDNQELRVSGSIGIALYPADGEDEAALIKNADAAMYHAKKLGRNNYQFFTADLNVRARQRLEMENSLRLALDHREFLLHYQPLVELESGRIVGAEALLRWQHPEQGLVPPGEFIPLAEECGLIVPIGEWVLGEVCRQNKAWQDEGLTKLPVAVNLSPLQFRQRNLEEVIRRALSESGLAPEYLEIEITESLLMSAEEQTIALLYQLKNLGLNIAIDDFGTGYSSLSYLKLFPIDKLKIDRSFVRDVSSDPDDAAIISAIIAMAHRLRLRVLAEGVETIDQRNFLMLEGCNDAQGYHYSRPLPAEGMKTLLRKGQPLPPLPENLDPV</sequence>
<dbReference type="InterPro" id="IPR052155">
    <property type="entry name" value="Biofilm_reg_signaling"/>
</dbReference>
<evidence type="ECO:0000256" key="2">
    <source>
        <dbReference type="SAM" id="Phobius"/>
    </source>
</evidence>
<dbReference type="InterPro" id="IPR000014">
    <property type="entry name" value="PAS"/>
</dbReference>
<feature type="domain" description="EAL" evidence="5">
    <location>
        <begin position="651"/>
        <end position="905"/>
    </location>
</feature>
<dbReference type="AlphaFoldDB" id="A0A550JGR5"/>
<dbReference type="Pfam" id="PF13426">
    <property type="entry name" value="PAS_9"/>
    <property type="match status" value="1"/>
</dbReference>
<organism evidence="7 8">
    <name type="scientific">Trichloromonas acetexigens</name>
    <dbReference type="NCBI Taxonomy" id="38815"/>
    <lineage>
        <taxon>Bacteria</taxon>
        <taxon>Pseudomonadati</taxon>
        <taxon>Thermodesulfobacteriota</taxon>
        <taxon>Desulfuromonadia</taxon>
        <taxon>Desulfuromonadales</taxon>
        <taxon>Trichloromonadaceae</taxon>
        <taxon>Trichloromonas</taxon>
    </lineage>
</organism>
<dbReference type="InterPro" id="IPR001633">
    <property type="entry name" value="EAL_dom"/>
</dbReference>
<dbReference type="PROSITE" id="PS50112">
    <property type="entry name" value="PAS"/>
    <property type="match status" value="1"/>
</dbReference>
<dbReference type="CDD" id="cd00130">
    <property type="entry name" value="PAS"/>
    <property type="match status" value="1"/>
</dbReference>
<dbReference type="InterPro" id="IPR000700">
    <property type="entry name" value="PAS-assoc_C"/>
</dbReference>
<dbReference type="OrthoDB" id="9777298at2"/>
<dbReference type="SMART" id="SM00052">
    <property type="entry name" value="EAL"/>
    <property type="match status" value="1"/>
</dbReference>
<dbReference type="NCBIfam" id="TIGR00229">
    <property type="entry name" value="sensory_box"/>
    <property type="match status" value="1"/>
</dbReference>
<proteinExistence type="predicted"/>
<dbReference type="CDD" id="cd01949">
    <property type="entry name" value="GGDEF"/>
    <property type="match status" value="1"/>
</dbReference>
<dbReference type="Pfam" id="PF14827">
    <property type="entry name" value="dCache_3"/>
    <property type="match status" value="1"/>
</dbReference>
<dbReference type="SUPFAM" id="SSF55073">
    <property type="entry name" value="Nucleotide cyclase"/>
    <property type="match status" value="1"/>
</dbReference>
<evidence type="ECO:0000259" key="3">
    <source>
        <dbReference type="PROSITE" id="PS50112"/>
    </source>
</evidence>
<feature type="domain" description="PAC" evidence="4">
    <location>
        <begin position="426"/>
        <end position="477"/>
    </location>
</feature>
<comment type="caution">
    <text evidence="7">The sequence shown here is derived from an EMBL/GenBank/DDBJ whole genome shotgun (WGS) entry which is preliminary data.</text>
</comment>
<feature type="transmembrane region" description="Helical" evidence="2">
    <location>
        <begin position="317"/>
        <end position="339"/>
    </location>
</feature>
<dbReference type="InterPro" id="IPR035965">
    <property type="entry name" value="PAS-like_dom_sf"/>
</dbReference>
<dbReference type="GO" id="GO:0071732">
    <property type="term" value="P:cellular response to nitric oxide"/>
    <property type="evidence" value="ECO:0007669"/>
    <property type="project" value="UniProtKB-ARBA"/>
</dbReference>
<dbReference type="PROSITE" id="PS50113">
    <property type="entry name" value="PAC"/>
    <property type="match status" value="1"/>
</dbReference>
<dbReference type="CDD" id="cd01948">
    <property type="entry name" value="EAL"/>
    <property type="match status" value="1"/>
</dbReference>
<dbReference type="Gene3D" id="3.20.20.450">
    <property type="entry name" value="EAL domain"/>
    <property type="match status" value="1"/>
</dbReference>
<evidence type="ECO:0000259" key="4">
    <source>
        <dbReference type="PROSITE" id="PS50113"/>
    </source>
</evidence>
<evidence type="ECO:0000259" key="5">
    <source>
        <dbReference type="PROSITE" id="PS50883"/>
    </source>
</evidence>
<dbReference type="Pfam" id="PF00563">
    <property type="entry name" value="EAL"/>
    <property type="match status" value="1"/>
</dbReference>
<dbReference type="InterPro" id="IPR029787">
    <property type="entry name" value="Nucleotide_cyclase"/>
</dbReference>
<reference evidence="7 8" key="1">
    <citation type="submission" date="2019-07" db="EMBL/GenBank/DDBJ databases">
        <title>Insights of Desulfuromonas acetexigens electromicrobiology.</title>
        <authorList>
            <person name="Katuri K."/>
            <person name="Sapireddy V."/>
            <person name="Shaw D.R."/>
            <person name="Saikaly P."/>
        </authorList>
    </citation>
    <scope>NUCLEOTIDE SEQUENCE [LARGE SCALE GENOMIC DNA]</scope>
    <source>
        <strain evidence="7 8">2873</strain>
    </source>
</reference>